<keyword evidence="2" id="KW-1185">Reference proteome</keyword>
<proteinExistence type="predicted"/>
<dbReference type="CDD" id="cd00093">
    <property type="entry name" value="HTH_XRE"/>
    <property type="match status" value="1"/>
</dbReference>
<dbReference type="SMART" id="SM00028">
    <property type="entry name" value="TPR"/>
    <property type="match status" value="3"/>
</dbReference>
<protein>
    <submittedName>
        <fullName evidence="1">Helix-turn-helix domain protein</fullName>
    </submittedName>
</protein>
<accession>A0A151B501</accession>
<dbReference type="AlphaFoldDB" id="A0A151B501"/>
<organism evidence="1 2">
    <name type="scientific">Clostridium tepidiprofundi DSM 19306</name>
    <dbReference type="NCBI Taxonomy" id="1121338"/>
    <lineage>
        <taxon>Bacteria</taxon>
        <taxon>Bacillati</taxon>
        <taxon>Bacillota</taxon>
        <taxon>Clostridia</taxon>
        <taxon>Eubacteriales</taxon>
        <taxon>Clostridiaceae</taxon>
        <taxon>Clostridium</taxon>
    </lineage>
</organism>
<dbReference type="InterPro" id="IPR011990">
    <property type="entry name" value="TPR-like_helical_dom_sf"/>
</dbReference>
<gene>
    <name evidence="1" type="ORF">CLTEP_13340</name>
</gene>
<reference evidence="1 2" key="1">
    <citation type="submission" date="2016-02" db="EMBL/GenBank/DDBJ databases">
        <title>Genome sequence of Clostridium tepidiprofundi DSM 19306.</title>
        <authorList>
            <person name="Poehlein A."/>
            <person name="Daniel R."/>
        </authorList>
    </citation>
    <scope>NUCLEOTIDE SEQUENCE [LARGE SCALE GENOMIC DNA]</scope>
    <source>
        <strain evidence="1 2">DSM 19306</strain>
    </source>
</reference>
<dbReference type="InterPro" id="IPR001387">
    <property type="entry name" value="Cro/C1-type_HTH"/>
</dbReference>
<comment type="caution">
    <text evidence="1">The sequence shown here is derived from an EMBL/GenBank/DDBJ whole genome shotgun (WGS) entry which is preliminary data.</text>
</comment>
<dbReference type="PROSITE" id="PS50293">
    <property type="entry name" value="TPR_REGION"/>
    <property type="match status" value="1"/>
</dbReference>
<dbReference type="SUPFAM" id="SSF48452">
    <property type="entry name" value="TPR-like"/>
    <property type="match status" value="2"/>
</dbReference>
<dbReference type="Proteomes" id="UP000075531">
    <property type="component" value="Unassembled WGS sequence"/>
</dbReference>
<dbReference type="STRING" id="1121338.CLTEP_13340"/>
<evidence type="ECO:0000313" key="1">
    <source>
        <dbReference type="EMBL" id="KYH34737.1"/>
    </source>
</evidence>
<dbReference type="GO" id="GO:0003677">
    <property type="term" value="F:DNA binding"/>
    <property type="evidence" value="ECO:0007669"/>
    <property type="project" value="InterPro"/>
</dbReference>
<dbReference type="RefSeq" id="WP_066824345.1">
    <property type="nucleotide sequence ID" value="NZ_LTBA01000011.1"/>
</dbReference>
<sequence length="421" mass="50589">MEILSTGEKIKRARVFKGYTLKQLCGDKVSVSKMSCIENNKIQPEDWIIRFVCEKLDLDYDYLNESIEEQLNNNLKYLKDNKDIPEYKEEISKNLDYCEKYELFDMAIEFMHILFDYCLDKDKVEIQSLCIKYYDLYQKAYSEKNRLVFYIDMAAYFYENNEYQQAINYYKDIEKSLYDKPNKSDKEYQILIVALYNSAASYVMTKNHKKAYNTAMKIEEFIEFVNKDWKKADIYHMLAMLSLRLDNTKFDFYEKKSYEYYKDNDKLKAQAIYNYAVVMLDIGLLDRGVSYIKKCLEYFPKDDIICFVDYMLMSVEELLERDFIDEAREICDNALNYSIKMDNIKHIEKAYYFKAIVSYKKGEFSIAEMYINLALDALLKFGTKEEIYKRYIYMGNMYYKLNNIADSLKYFDLAVRLQKKM</sequence>
<name>A0A151B501_9CLOT</name>
<dbReference type="InterPro" id="IPR019734">
    <property type="entry name" value="TPR_rpt"/>
</dbReference>
<dbReference type="OrthoDB" id="2986817at2"/>
<dbReference type="EMBL" id="LTBA01000011">
    <property type="protein sequence ID" value="KYH34737.1"/>
    <property type="molecule type" value="Genomic_DNA"/>
</dbReference>
<dbReference type="PATRIC" id="fig|1121338.3.peg.1370"/>
<dbReference type="InterPro" id="IPR010982">
    <property type="entry name" value="Lambda_DNA-bd_dom_sf"/>
</dbReference>
<evidence type="ECO:0000313" key="2">
    <source>
        <dbReference type="Proteomes" id="UP000075531"/>
    </source>
</evidence>
<dbReference type="Gene3D" id="1.25.40.10">
    <property type="entry name" value="Tetratricopeptide repeat domain"/>
    <property type="match status" value="2"/>
</dbReference>
<dbReference type="SUPFAM" id="SSF47413">
    <property type="entry name" value="lambda repressor-like DNA-binding domains"/>
    <property type="match status" value="1"/>
</dbReference>